<dbReference type="Proteomes" id="UP000438874">
    <property type="component" value="Unassembled WGS sequence"/>
</dbReference>
<reference evidence="1 2" key="1">
    <citation type="submission" date="2019-02" db="EMBL/GenBank/DDBJ databases">
        <title>Draft genome sequence of Arthrospira platensis NIES-3787.</title>
        <authorList>
            <person name="Yamaguchi H."/>
            <person name="Suzuki S."/>
            <person name="Kawachi M."/>
        </authorList>
    </citation>
    <scope>NUCLEOTIDE SEQUENCE [LARGE SCALE GENOMIC DNA]</scope>
    <source>
        <strain evidence="1 2">NIES-3787</strain>
    </source>
</reference>
<accession>A0A6H9GJC3</accession>
<protein>
    <submittedName>
        <fullName evidence="1">Uncharacterized protein</fullName>
    </submittedName>
</protein>
<dbReference type="EMBL" id="BJCH01000036">
    <property type="protein sequence ID" value="GCL47185.1"/>
    <property type="molecule type" value="Genomic_DNA"/>
</dbReference>
<organism evidence="1 2">
    <name type="scientific">Microcystis aeruginosa NIES-3787</name>
    <dbReference type="NCBI Taxonomy" id="2517782"/>
    <lineage>
        <taxon>Bacteria</taxon>
        <taxon>Bacillati</taxon>
        <taxon>Cyanobacteriota</taxon>
        <taxon>Cyanophyceae</taxon>
        <taxon>Oscillatoriophycideae</taxon>
        <taxon>Chroococcales</taxon>
        <taxon>Microcystaceae</taxon>
        <taxon>Microcystis</taxon>
    </lineage>
</organism>
<comment type="caution">
    <text evidence="1">The sequence shown here is derived from an EMBL/GenBank/DDBJ whole genome shotgun (WGS) entry which is preliminary data.</text>
</comment>
<dbReference type="AlphaFoldDB" id="A0A6H9GJC3"/>
<proteinExistence type="predicted"/>
<gene>
    <name evidence="1" type="ORF">NIES3787_28860</name>
</gene>
<name>A0A6H9GJC3_MICAE</name>
<evidence type="ECO:0000313" key="1">
    <source>
        <dbReference type="EMBL" id="GCL47185.1"/>
    </source>
</evidence>
<evidence type="ECO:0000313" key="2">
    <source>
        <dbReference type="Proteomes" id="UP000438874"/>
    </source>
</evidence>
<sequence>MKTIEIKLLTKLNNINIALPVAAQTISTVITQDIEGIIARDVQLKTTESGLQRILYLC</sequence>